<dbReference type="CDD" id="cd00081">
    <property type="entry name" value="Hint"/>
    <property type="match status" value="1"/>
</dbReference>
<evidence type="ECO:0000313" key="4">
    <source>
        <dbReference type="Proteomes" id="UP001347796"/>
    </source>
</evidence>
<dbReference type="Proteomes" id="UP001347796">
    <property type="component" value="Unassembled WGS sequence"/>
</dbReference>
<dbReference type="InterPro" id="IPR003587">
    <property type="entry name" value="Hint_dom_N"/>
</dbReference>
<dbReference type="Pfam" id="PF01079">
    <property type="entry name" value="Hint"/>
    <property type="match status" value="1"/>
</dbReference>
<gene>
    <name evidence="3" type="ORF">SNE40_008233</name>
</gene>
<name>A0AAN8JYF6_PATCE</name>
<proteinExistence type="predicted"/>
<dbReference type="GO" id="GO:0016540">
    <property type="term" value="P:protein autoprocessing"/>
    <property type="evidence" value="ECO:0007669"/>
    <property type="project" value="InterPro"/>
</dbReference>
<dbReference type="SUPFAM" id="SSF51294">
    <property type="entry name" value="Hedgehog/intein (Hint) domain"/>
    <property type="match status" value="1"/>
</dbReference>
<keyword evidence="4" id="KW-1185">Reference proteome</keyword>
<accession>A0AAN8JYF6</accession>
<evidence type="ECO:0000259" key="2">
    <source>
        <dbReference type="SMART" id="SM00306"/>
    </source>
</evidence>
<evidence type="ECO:0008006" key="5">
    <source>
        <dbReference type="Google" id="ProtNLM"/>
    </source>
</evidence>
<dbReference type="InterPro" id="IPR001767">
    <property type="entry name" value="Hedgehog_Hint"/>
</dbReference>
<dbReference type="Gene3D" id="2.170.16.10">
    <property type="entry name" value="Hedgehog/Intein (Hint) domain"/>
    <property type="match status" value="1"/>
</dbReference>
<evidence type="ECO:0000259" key="1">
    <source>
        <dbReference type="SMART" id="SM00305"/>
    </source>
</evidence>
<dbReference type="SMART" id="SM00305">
    <property type="entry name" value="HintC"/>
    <property type="match status" value="1"/>
</dbReference>
<reference evidence="3 4" key="1">
    <citation type="submission" date="2024-01" db="EMBL/GenBank/DDBJ databases">
        <title>The genome of the rayed Mediterranean limpet Patella caerulea (Linnaeus, 1758).</title>
        <authorList>
            <person name="Anh-Thu Weber A."/>
            <person name="Halstead-Nussloch G."/>
        </authorList>
    </citation>
    <scope>NUCLEOTIDE SEQUENCE [LARGE SCALE GENOMIC DNA]</scope>
    <source>
        <strain evidence="3">AATW-2023a</strain>
        <tissue evidence="3">Whole specimen</tissue>
    </source>
</reference>
<dbReference type="AlphaFoldDB" id="A0AAN8JYF6"/>
<dbReference type="PANTHER" id="PTHR11889">
    <property type="entry name" value="HEDGEHOG"/>
    <property type="match status" value="1"/>
</dbReference>
<evidence type="ECO:0000313" key="3">
    <source>
        <dbReference type="EMBL" id="KAK6186136.1"/>
    </source>
</evidence>
<dbReference type="InterPro" id="IPR050387">
    <property type="entry name" value="Hedgehog_Signaling"/>
</dbReference>
<sequence>MPDNSYGNDCCCFASNTYVKKREGKVYIDTLKEGDEVLVIHEDGTLGYSEIWCLAHKNPDKETTFLEIRTESRQVQISPKHFIVLGKGDTTDMVMANQVKAGDLLVVCDEDGHIGREPVLSIEEIDGKGIYNPFTKEGTLLVNGILASCYAEFKPAIAHKVLAPFRAIYDMTPKIVMDGIMTPNADGVPVVLDTALLCTKSFSS</sequence>
<feature type="domain" description="Hint" evidence="1">
    <location>
        <begin position="111"/>
        <end position="155"/>
    </location>
</feature>
<dbReference type="EMBL" id="JAZGQO010000006">
    <property type="protein sequence ID" value="KAK6186136.1"/>
    <property type="molecule type" value="Genomic_DNA"/>
</dbReference>
<dbReference type="InterPro" id="IPR036844">
    <property type="entry name" value="Hint_dom_sf"/>
</dbReference>
<comment type="caution">
    <text evidence="3">The sequence shown here is derived from an EMBL/GenBank/DDBJ whole genome shotgun (WGS) entry which is preliminary data.</text>
</comment>
<dbReference type="SMART" id="SM00306">
    <property type="entry name" value="HintN"/>
    <property type="match status" value="1"/>
</dbReference>
<dbReference type="InterPro" id="IPR003586">
    <property type="entry name" value="Hint_dom_C"/>
</dbReference>
<dbReference type="PANTHER" id="PTHR11889:SF31">
    <property type="entry name" value="PROTEIN HEDGEHOG"/>
    <property type="match status" value="1"/>
</dbReference>
<protein>
    <recommendedName>
        <fullName evidence="5">Hint domain-containing protein</fullName>
    </recommendedName>
</protein>
<organism evidence="3 4">
    <name type="scientific">Patella caerulea</name>
    <name type="common">Rayed Mediterranean limpet</name>
    <dbReference type="NCBI Taxonomy" id="87958"/>
    <lineage>
        <taxon>Eukaryota</taxon>
        <taxon>Metazoa</taxon>
        <taxon>Spiralia</taxon>
        <taxon>Lophotrochozoa</taxon>
        <taxon>Mollusca</taxon>
        <taxon>Gastropoda</taxon>
        <taxon>Patellogastropoda</taxon>
        <taxon>Patelloidea</taxon>
        <taxon>Patellidae</taxon>
        <taxon>Patella</taxon>
    </lineage>
</organism>
<feature type="domain" description="Hint" evidence="2">
    <location>
        <begin position="10"/>
        <end position="109"/>
    </location>
</feature>